<organism evidence="2 3">
    <name type="scientific">Meloidogyne enterolobii</name>
    <name type="common">Root-knot nematode worm</name>
    <name type="synonym">Meloidogyne mayaguensis</name>
    <dbReference type="NCBI Taxonomy" id="390850"/>
    <lineage>
        <taxon>Eukaryota</taxon>
        <taxon>Metazoa</taxon>
        <taxon>Ecdysozoa</taxon>
        <taxon>Nematoda</taxon>
        <taxon>Chromadorea</taxon>
        <taxon>Rhabditida</taxon>
        <taxon>Tylenchina</taxon>
        <taxon>Tylenchomorpha</taxon>
        <taxon>Tylenchoidea</taxon>
        <taxon>Meloidogynidae</taxon>
        <taxon>Meloidogyninae</taxon>
        <taxon>Meloidogyne</taxon>
    </lineage>
</organism>
<comment type="caution">
    <text evidence="2">The sequence shown here is derived from an EMBL/GenBank/DDBJ whole genome shotgun (WGS) entry which is preliminary data.</text>
</comment>
<dbReference type="AlphaFoldDB" id="A0A6V7W3X0"/>
<protein>
    <submittedName>
        <fullName evidence="2">Uncharacterized protein</fullName>
    </submittedName>
</protein>
<feature type="coiled-coil region" evidence="1">
    <location>
        <begin position="24"/>
        <end position="91"/>
    </location>
</feature>
<reference evidence="2 3" key="1">
    <citation type="submission" date="2020-08" db="EMBL/GenBank/DDBJ databases">
        <authorList>
            <person name="Koutsovoulos G."/>
            <person name="Danchin GJ E."/>
        </authorList>
    </citation>
    <scope>NUCLEOTIDE SEQUENCE [LARGE SCALE GENOMIC DNA]</scope>
</reference>
<dbReference type="OrthoDB" id="5906212at2759"/>
<keyword evidence="1" id="KW-0175">Coiled coil</keyword>
<gene>
    <name evidence="2" type="ORF">MENT_LOCUS34038</name>
</gene>
<dbReference type="EMBL" id="CAJEWN010000413">
    <property type="protein sequence ID" value="CAD2181865.1"/>
    <property type="molecule type" value="Genomic_DNA"/>
</dbReference>
<proteinExistence type="predicted"/>
<evidence type="ECO:0000256" key="1">
    <source>
        <dbReference type="SAM" id="Coils"/>
    </source>
</evidence>
<name>A0A6V7W3X0_MELEN</name>
<evidence type="ECO:0000313" key="2">
    <source>
        <dbReference type="EMBL" id="CAD2181865.1"/>
    </source>
</evidence>
<dbReference type="Proteomes" id="UP000580250">
    <property type="component" value="Unassembled WGS sequence"/>
</dbReference>
<sequence length="249" mass="29347">MNKLEVDTDQKIKLFQKEITNKLEQQYKENCQSLELKIQKIEEENKDKITNLEKIIEQKDEKINLLEGEIKKANEINNELLNKKIDKITNEQKNLINFVFTPKYIQIKNKWKEIDRRYKCCEDNCVNTNTPTGKCKNGNGFVEIINDTDIKYNKCVVGKGENMDAHLNAENKLNKPKTDCNFASLFYYYEIKIKKEGPDFSLFGFRNTKEYICFWNDGLFGINLFQILLKFHLKFLHFLGMTEISLGVD</sequence>
<evidence type="ECO:0000313" key="3">
    <source>
        <dbReference type="Proteomes" id="UP000580250"/>
    </source>
</evidence>
<accession>A0A6V7W3X0</accession>